<organism evidence="1 2">
    <name type="scientific">Flaviaesturariibacter amylovorans</name>
    <dbReference type="NCBI Taxonomy" id="1084520"/>
    <lineage>
        <taxon>Bacteria</taxon>
        <taxon>Pseudomonadati</taxon>
        <taxon>Bacteroidota</taxon>
        <taxon>Chitinophagia</taxon>
        <taxon>Chitinophagales</taxon>
        <taxon>Chitinophagaceae</taxon>
        <taxon>Flaviaestuariibacter</taxon>
    </lineage>
</organism>
<proteinExistence type="predicted"/>
<evidence type="ECO:0000313" key="2">
    <source>
        <dbReference type="Proteomes" id="UP001501725"/>
    </source>
</evidence>
<accession>A0ABP8GVN3</accession>
<name>A0ABP8GVN3_9BACT</name>
<dbReference type="GO" id="GO:0003677">
    <property type="term" value="F:DNA binding"/>
    <property type="evidence" value="ECO:0007669"/>
    <property type="project" value="UniProtKB-KW"/>
</dbReference>
<dbReference type="EMBL" id="BAABGY010000007">
    <property type="protein sequence ID" value="GAA4330633.1"/>
    <property type="molecule type" value="Genomic_DNA"/>
</dbReference>
<keyword evidence="1" id="KW-0238">DNA-binding</keyword>
<reference evidence="2" key="1">
    <citation type="journal article" date="2019" name="Int. J. Syst. Evol. Microbiol.">
        <title>The Global Catalogue of Microorganisms (GCM) 10K type strain sequencing project: providing services to taxonomists for standard genome sequencing and annotation.</title>
        <authorList>
            <consortium name="The Broad Institute Genomics Platform"/>
            <consortium name="The Broad Institute Genome Sequencing Center for Infectious Disease"/>
            <person name="Wu L."/>
            <person name="Ma J."/>
        </authorList>
    </citation>
    <scope>NUCLEOTIDE SEQUENCE [LARGE SCALE GENOMIC DNA]</scope>
    <source>
        <strain evidence="2">JCM 17919</strain>
    </source>
</reference>
<dbReference type="PANTHER" id="PTHR38479:SF2">
    <property type="entry name" value="WINGED HELIX DNA-BINDING DOMAIN-CONTAINING PROTEIN"/>
    <property type="match status" value="1"/>
</dbReference>
<keyword evidence="2" id="KW-1185">Reference proteome</keyword>
<dbReference type="RefSeq" id="WP_345255748.1">
    <property type="nucleotide sequence ID" value="NZ_BAABGY010000007.1"/>
</dbReference>
<dbReference type="Proteomes" id="UP001501725">
    <property type="component" value="Unassembled WGS sequence"/>
</dbReference>
<comment type="caution">
    <text evidence="1">The sequence shown here is derived from an EMBL/GenBank/DDBJ whole genome shotgun (WGS) entry which is preliminary data.</text>
</comment>
<gene>
    <name evidence="1" type="ORF">GCM10023184_21900</name>
</gene>
<sequence>MPRNPIPRLRLAAQHLLKPVHDDPTEVVRHLGAVQAQDFPMSLWAVGIRMKHGTVPTVTEALDAGRILRTHVLRPTWHLVAAEDIRWMLRLSAPQVRTAMGSFARQLGITDTHYRKARRLFEKHLHGGQQATRTELVDLLKQARICTGDGSSLFLMDAELEGLICSGTGAGRQSSYALLDERVPPTSDLPGREEAAARLAQRYFTSHGPATLDDFAWWSGLPRGLARDGMEAVRAQFAGLTWEGYSYLLPAGLPDAAALPSFLLAAFDEYFISYKDRSAVIRPEHQAKAFTANGIFRPIVLEGGVAAATWKQMPAKGATAHLRLTSFDPATALSPRKLATAITRLSAFLGVPLQTT</sequence>
<protein>
    <submittedName>
        <fullName evidence="1">Winged helix DNA-binding domain-containing protein</fullName>
    </submittedName>
</protein>
<dbReference type="InterPro" id="IPR009351">
    <property type="entry name" value="AlkZ-like"/>
</dbReference>
<dbReference type="Pfam" id="PF06224">
    <property type="entry name" value="AlkZ-like"/>
    <property type="match status" value="1"/>
</dbReference>
<dbReference type="PANTHER" id="PTHR38479">
    <property type="entry name" value="LMO0824 PROTEIN"/>
    <property type="match status" value="1"/>
</dbReference>
<evidence type="ECO:0000313" key="1">
    <source>
        <dbReference type="EMBL" id="GAA4330633.1"/>
    </source>
</evidence>